<name>A0A089HIA6_PAEDU</name>
<dbReference type="Gene3D" id="3.40.190.10">
    <property type="entry name" value="Periplasmic binding protein-like II"/>
    <property type="match status" value="2"/>
</dbReference>
<keyword evidence="3 4" id="KW-0732">Signal</keyword>
<evidence type="ECO:0000256" key="2">
    <source>
        <dbReference type="ARBA" id="ARBA00010742"/>
    </source>
</evidence>
<dbReference type="GO" id="GO:0042597">
    <property type="term" value="C:periplasmic space"/>
    <property type="evidence" value="ECO:0007669"/>
    <property type="project" value="UniProtKB-SubCell"/>
</dbReference>
<sequence>MKKSRVTVLLLLLSALLVLAGCGAKGEASSSSGTSGKELLKLKIADTGTNPVFRTALAKGFFKDNGIDAEIVNFGTPAEGVNALFIKQVDVAYGADFPLLNAVAKGDYSIIASAGQATDEAAAQWKLFVRDDIQKPEDLKGKKLSFLRGTFLPYLWDEYLKEHNVNLADTKTVGQGAFDEAFIALKQGDVDAAWFTGSALVDKFEGLAGVHQLSDMSKTKVRLGMGIVTGNALVKEHPEAVEGFLKAVDEAAVYTQEHPEETADIMYKELKQPKEATLKDLPKNPWKVGFTQAAFDSLESQKKYMVESGIIEKDFDLAGKISLEPLRKVLPDKVTYNQ</sequence>
<dbReference type="eggNOG" id="COG0715">
    <property type="taxonomic scope" value="Bacteria"/>
</dbReference>
<evidence type="ECO:0000259" key="5">
    <source>
        <dbReference type="SMART" id="SM00062"/>
    </source>
</evidence>
<evidence type="ECO:0000256" key="3">
    <source>
        <dbReference type="ARBA" id="ARBA00022729"/>
    </source>
</evidence>
<dbReference type="EMBL" id="CP009288">
    <property type="protein sequence ID" value="AIQ10842.1"/>
    <property type="molecule type" value="Genomic_DNA"/>
</dbReference>
<evidence type="ECO:0000313" key="6">
    <source>
        <dbReference type="EMBL" id="AIQ10842.1"/>
    </source>
</evidence>
<accession>A0A089HIA6</accession>
<dbReference type="AlphaFoldDB" id="A0A089HIA6"/>
<evidence type="ECO:0000256" key="4">
    <source>
        <dbReference type="SAM" id="SignalP"/>
    </source>
</evidence>
<dbReference type="RefSeq" id="WP_042204768.1">
    <property type="nucleotide sequence ID" value="NZ_CP009288.1"/>
</dbReference>
<dbReference type="SMART" id="SM00062">
    <property type="entry name" value="PBPb"/>
    <property type="match status" value="1"/>
</dbReference>
<feature type="signal peptide" evidence="4">
    <location>
        <begin position="1"/>
        <end position="20"/>
    </location>
</feature>
<feature type="chain" id="PRO_5038401577" evidence="4">
    <location>
        <begin position="21"/>
        <end position="338"/>
    </location>
</feature>
<dbReference type="STRING" id="44251.PDUR_01515"/>
<comment type="subcellular location">
    <subcellularLocation>
        <location evidence="1">Periplasm</location>
    </subcellularLocation>
</comment>
<dbReference type="OrthoDB" id="9815602at2"/>
<evidence type="ECO:0000256" key="1">
    <source>
        <dbReference type="ARBA" id="ARBA00004418"/>
    </source>
</evidence>
<dbReference type="Proteomes" id="UP000029409">
    <property type="component" value="Chromosome"/>
</dbReference>
<dbReference type="SUPFAM" id="SSF53850">
    <property type="entry name" value="Periplasmic binding protein-like II"/>
    <property type="match status" value="1"/>
</dbReference>
<dbReference type="KEGG" id="pdu:PDUR_01515"/>
<dbReference type="PROSITE" id="PS51257">
    <property type="entry name" value="PROKAR_LIPOPROTEIN"/>
    <property type="match status" value="1"/>
</dbReference>
<evidence type="ECO:0000313" key="7">
    <source>
        <dbReference type="Proteomes" id="UP000029409"/>
    </source>
</evidence>
<proteinExistence type="inferred from homology"/>
<gene>
    <name evidence="6" type="ORF">PDUR_01515</name>
</gene>
<dbReference type="InterPro" id="IPR001638">
    <property type="entry name" value="Solute-binding_3/MltF_N"/>
</dbReference>
<feature type="domain" description="Solute-binding protein family 3/N-terminal" evidence="5">
    <location>
        <begin position="41"/>
        <end position="273"/>
    </location>
</feature>
<dbReference type="PANTHER" id="PTHR30024">
    <property type="entry name" value="ALIPHATIC SULFONATES-BINDING PROTEIN-RELATED"/>
    <property type="match status" value="1"/>
</dbReference>
<protein>
    <submittedName>
        <fullName evidence="6">Nitrate ABC transporter substrate-binding protein</fullName>
    </submittedName>
</protein>
<organism evidence="6 7">
    <name type="scientific">Paenibacillus durus</name>
    <name type="common">Paenibacillus azotofixans</name>
    <dbReference type="NCBI Taxonomy" id="44251"/>
    <lineage>
        <taxon>Bacteria</taxon>
        <taxon>Bacillati</taxon>
        <taxon>Bacillota</taxon>
        <taxon>Bacilli</taxon>
        <taxon>Bacillales</taxon>
        <taxon>Paenibacillaceae</taxon>
        <taxon>Paenibacillus</taxon>
    </lineage>
</organism>
<comment type="similarity">
    <text evidence="2">Belongs to the bacterial solute-binding protein SsuA/TauA family.</text>
</comment>
<dbReference type="PANTHER" id="PTHR30024:SF47">
    <property type="entry name" value="TAURINE-BINDING PERIPLASMIC PROTEIN"/>
    <property type="match status" value="1"/>
</dbReference>
<reference evidence="6 7" key="1">
    <citation type="submission" date="2014-08" db="EMBL/GenBank/DDBJ databases">
        <title>Comparative genomics of the Paenibacillus odorifer group.</title>
        <authorList>
            <person name="den Bakker H.C."/>
            <person name="Tsai Y.-C."/>
            <person name="Martin N."/>
            <person name="Korlach J."/>
            <person name="Wiedmann M."/>
        </authorList>
    </citation>
    <scope>NUCLEOTIDE SEQUENCE [LARGE SCALE GENOMIC DNA]</scope>
    <source>
        <strain evidence="6 7">DSM 1735</strain>
    </source>
</reference>
<dbReference type="Pfam" id="PF09084">
    <property type="entry name" value="NMT1"/>
    <property type="match status" value="1"/>
</dbReference>
<dbReference type="InterPro" id="IPR015168">
    <property type="entry name" value="SsuA/THI5"/>
</dbReference>
<keyword evidence="7" id="KW-1185">Reference proteome</keyword>